<dbReference type="Proteomes" id="UP000193411">
    <property type="component" value="Unassembled WGS sequence"/>
</dbReference>
<evidence type="ECO:0000313" key="2">
    <source>
        <dbReference type="EMBL" id="ORZ30950.1"/>
    </source>
</evidence>
<dbReference type="EMBL" id="MCFL01000071">
    <property type="protein sequence ID" value="ORZ30950.1"/>
    <property type="molecule type" value="Genomic_DNA"/>
</dbReference>
<gene>
    <name evidence="2" type="ORF">BCR44DRAFT_1443539</name>
</gene>
<comment type="caution">
    <text evidence="2">The sequence shown here is derived from an EMBL/GenBank/DDBJ whole genome shotgun (WGS) entry which is preliminary data.</text>
</comment>
<evidence type="ECO:0000256" key="1">
    <source>
        <dbReference type="SAM" id="MobiDB-lite"/>
    </source>
</evidence>
<feature type="region of interest" description="Disordered" evidence="1">
    <location>
        <begin position="581"/>
        <end position="600"/>
    </location>
</feature>
<protein>
    <submittedName>
        <fullName evidence="2">Uncharacterized protein</fullName>
    </submittedName>
</protein>
<sequence length="712" mass="76779">MHSDTDNAMDSAQCTTDPALEAELVRTSTPAPLRLHLLDLPDDILLSILHRYCSRRDSSRFARTEKRSLPLARSVLYTRLVVSSLRTFPAVLQALCSSDAIAHCVRELVFLEPMTIDPIQASGVNHGYPTTWFLPAWILAFIQAAPSAWHVDLSLASHDILAAFIRTDCILQHLLPVLSKRKMTLSLPRRSKLLTFDLAPRTAAAGTVLALERVDFAHSKCTAIVALGHGDIAESRNGSASPPLIVNGSPKEDSLMRVEGAGFQVGSDSPHARLGRLNQRCDAPPMINLPSVVSRVCATELIAKLPAYGGGKLASLSCLTLQSVSTPIPLLVANVALHLPHLDSLTLIDLNTPLEPTLAAVDFLIRRPQPYGRALCKLKIAGIFDYLPPSESSTRTQHVPPPYPLNATDASAPPPALTHLILHRKSPTATASHQSQTSRVRPRLLLSRALLRTLHTLSINELDIVVSLPTPHTAQHVSLLPATLRGPLAPFDLLSSAALPNLHALRIDVQNLDLDGNLLPQSAPLLECLVAQNLAGDFSRAVAVVDLLATYPRLSHVWLDKNLWLPIAQVHKLGQVLFASARPPTSSSSPKKRPSTGPRSRLARAALPHLDRIVIDNAHAQCLVGGCMGGPLELPDPPVVLGDDGKEYCMAGAVEAGVGAVNISQPQLQQHVGMGFADGGGMDMETSHGFRPVALDAALKCREWIEQVYHLV</sequence>
<keyword evidence="3" id="KW-1185">Reference proteome</keyword>
<name>A0A1Y2H8P5_9FUNG</name>
<proteinExistence type="predicted"/>
<accession>A0A1Y2H8P5</accession>
<reference evidence="2 3" key="1">
    <citation type="submission" date="2016-07" db="EMBL/GenBank/DDBJ databases">
        <title>Pervasive Adenine N6-methylation of Active Genes in Fungi.</title>
        <authorList>
            <consortium name="DOE Joint Genome Institute"/>
            <person name="Mondo S.J."/>
            <person name="Dannebaum R.O."/>
            <person name="Kuo R.C."/>
            <person name="Labutti K."/>
            <person name="Haridas S."/>
            <person name="Kuo A."/>
            <person name="Salamov A."/>
            <person name="Ahrendt S.R."/>
            <person name="Lipzen A."/>
            <person name="Sullivan W."/>
            <person name="Andreopoulos W.B."/>
            <person name="Clum A."/>
            <person name="Lindquist E."/>
            <person name="Daum C."/>
            <person name="Ramamoorthy G.K."/>
            <person name="Gryganskyi A."/>
            <person name="Culley D."/>
            <person name="Magnuson J.K."/>
            <person name="James T.Y."/>
            <person name="O'Malley M.A."/>
            <person name="Stajich J.E."/>
            <person name="Spatafora J.W."/>
            <person name="Visel A."/>
            <person name="Grigoriev I.V."/>
        </authorList>
    </citation>
    <scope>NUCLEOTIDE SEQUENCE [LARGE SCALE GENOMIC DNA]</scope>
    <source>
        <strain evidence="2 3">PL171</strain>
    </source>
</reference>
<organism evidence="2 3">
    <name type="scientific">Catenaria anguillulae PL171</name>
    <dbReference type="NCBI Taxonomy" id="765915"/>
    <lineage>
        <taxon>Eukaryota</taxon>
        <taxon>Fungi</taxon>
        <taxon>Fungi incertae sedis</taxon>
        <taxon>Blastocladiomycota</taxon>
        <taxon>Blastocladiomycetes</taxon>
        <taxon>Blastocladiales</taxon>
        <taxon>Catenariaceae</taxon>
        <taxon>Catenaria</taxon>
    </lineage>
</organism>
<dbReference type="AlphaFoldDB" id="A0A1Y2H8P5"/>
<evidence type="ECO:0000313" key="3">
    <source>
        <dbReference type="Proteomes" id="UP000193411"/>
    </source>
</evidence>